<reference evidence="2 3" key="1">
    <citation type="submission" date="2018-06" db="EMBL/GenBank/DDBJ databases">
        <title>Complete Genomes of Monosporascus.</title>
        <authorList>
            <person name="Robinson A.J."/>
            <person name="Natvig D.O."/>
        </authorList>
    </citation>
    <scope>NUCLEOTIDE SEQUENCE [LARGE SCALE GENOMIC DNA]</scope>
    <source>
        <strain evidence="2 3">CBS 609.92</strain>
    </source>
</reference>
<accession>A0ABY0GYJ2</accession>
<gene>
    <name evidence="2" type="ORF">DL762_009248</name>
</gene>
<keyword evidence="3" id="KW-1185">Reference proteome</keyword>
<evidence type="ECO:0000256" key="1">
    <source>
        <dbReference type="SAM" id="MobiDB-lite"/>
    </source>
</evidence>
<organism evidence="2 3">
    <name type="scientific">Monosporascus cannonballus</name>
    <dbReference type="NCBI Taxonomy" id="155416"/>
    <lineage>
        <taxon>Eukaryota</taxon>
        <taxon>Fungi</taxon>
        <taxon>Dikarya</taxon>
        <taxon>Ascomycota</taxon>
        <taxon>Pezizomycotina</taxon>
        <taxon>Sordariomycetes</taxon>
        <taxon>Xylariomycetidae</taxon>
        <taxon>Xylariales</taxon>
        <taxon>Xylariales incertae sedis</taxon>
        <taxon>Monosporascus</taxon>
    </lineage>
</organism>
<sequence>MGKDKSTKQSTANKRAHQSSAGQPVAPATPNWAPFKPPLPVTDLMLTSPAPGFENTIATIHNFWPKSLCRDYVTFLRTLPLTTTPGRPKRGEAVRQNDRYQVNDPAFSQNLWLETGLKDALRDDSVRHLW</sequence>
<dbReference type="EMBL" id="QJNS01000459">
    <property type="protein sequence ID" value="RYO77475.1"/>
    <property type="molecule type" value="Genomic_DNA"/>
</dbReference>
<evidence type="ECO:0000313" key="3">
    <source>
        <dbReference type="Proteomes" id="UP000294003"/>
    </source>
</evidence>
<evidence type="ECO:0000313" key="2">
    <source>
        <dbReference type="EMBL" id="RYO77475.1"/>
    </source>
</evidence>
<dbReference type="Proteomes" id="UP000294003">
    <property type="component" value="Unassembled WGS sequence"/>
</dbReference>
<name>A0ABY0GYJ2_9PEZI</name>
<feature type="compositionally biased region" description="Polar residues" evidence="1">
    <location>
        <begin position="8"/>
        <end position="22"/>
    </location>
</feature>
<protein>
    <submittedName>
        <fullName evidence="2">Uncharacterized protein</fullName>
    </submittedName>
</protein>
<comment type="caution">
    <text evidence="2">The sequence shown here is derived from an EMBL/GenBank/DDBJ whole genome shotgun (WGS) entry which is preliminary data.</text>
</comment>
<proteinExistence type="predicted"/>
<feature type="region of interest" description="Disordered" evidence="1">
    <location>
        <begin position="1"/>
        <end position="40"/>
    </location>
</feature>